<dbReference type="GO" id="GO:0017148">
    <property type="term" value="P:negative regulation of translation"/>
    <property type="evidence" value="ECO:0007669"/>
    <property type="project" value="InterPro"/>
</dbReference>
<feature type="region of interest" description="Disordered" evidence="6">
    <location>
        <begin position="1711"/>
        <end position="1736"/>
    </location>
</feature>
<dbReference type="GO" id="GO:0000932">
    <property type="term" value="C:P-body"/>
    <property type="evidence" value="ECO:0007669"/>
    <property type="project" value="TreeGrafter"/>
</dbReference>
<dbReference type="Pfam" id="PF16415">
    <property type="entry name" value="CNOT1_CAF1_bind"/>
    <property type="match status" value="1"/>
</dbReference>
<organism evidence="13 14">
    <name type="scientific">Smittium simulii</name>
    <dbReference type="NCBI Taxonomy" id="133385"/>
    <lineage>
        <taxon>Eukaryota</taxon>
        <taxon>Fungi</taxon>
        <taxon>Fungi incertae sedis</taxon>
        <taxon>Zoopagomycota</taxon>
        <taxon>Kickxellomycotina</taxon>
        <taxon>Harpellomycetes</taxon>
        <taxon>Harpellales</taxon>
        <taxon>Legeriomycetaceae</taxon>
        <taxon>Smittium</taxon>
    </lineage>
</organism>
<dbReference type="GO" id="GO:0030015">
    <property type="term" value="C:CCR4-NOT core complex"/>
    <property type="evidence" value="ECO:0007669"/>
    <property type="project" value="InterPro"/>
</dbReference>
<dbReference type="EMBL" id="MBFR01000341">
    <property type="protein sequence ID" value="PVU89072.1"/>
    <property type="molecule type" value="Genomic_DNA"/>
</dbReference>
<evidence type="ECO:0000259" key="11">
    <source>
        <dbReference type="Pfam" id="PF16418"/>
    </source>
</evidence>
<feature type="domain" description="CCR4-NOT transcription complex subunit 1 TTP binding" evidence="10">
    <location>
        <begin position="638"/>
        <end position="810"/>
    </location>
</feature>
<feature type="compositionally biased region" description="Polar residues" evidence="6">
    <location>
        <begin position="1817"/>
        <end position="1836"/>
    </location>
</feature>
<feature type="region of interest" description="Disordered" evidence="6">
    <location>
        <begin position="1817"/>
        <end position="1840"/>
    </location>
</feature>
<dbReference type="CDD" id="cd20710">
    <property type="entry name" value="NOT1_connector"/>
    <property type="match status" value="1"/>
</dbReference>
<dbReference type="InterPro" id="IPR032193">
    <property type="entry name" value="CNOT1_TTP_bind"/>
</dbReference>
<keyword evidence="2" id="KW-0678">Repressor</keyword>
<dbReference type="Gene3D" id="1.25.40.180">
    <property type="match status" value="1"/>
</dbReference>
<evidence type="ECO:0000259" key="7">
    <source>
        <dbReference type="Pfam" id="PF04054"/>
    </source>
</evidence>
<evidence type="ECO:0000259" key="9">
    <source>
        <dbReference type="Pfam" id="PF16415"/>
    </source>
</evidence>
<keyword evidence="3" id="KW-0805">Transcription regulation</keyword>
<dbReference type="Pfam" id="PF16417">
    <property type="entry name" value="CNOT1_TTP_bind"/>
    <property type="match status" value="1"/>
</dbReference>
<dbReference type="Pfam" id="PF04054">
    <property type="entry name" value="Not1"/>
    <property type="match status" value="1"/>
</dbReference>
<feature type="domain" description="CCR4-NOT transcription complex subunit 1 CAF1-binding" evidence="9">
    <location>
        <begin position="861"/>
        <end position="1021"/>
    </location>
</feature>
<evidence type="ECO:0000256" key="5">
    <source>
        <dbReference type="ARBA" id="ARBA00023242"/>
    </source>
</evidence>
<dbReference type="Gene3D" id="1.25.40.790">
    <property type="match status" value="1"/>
</dbReference>
<evidence type="ECO:0000256" key="1">
    <source>
        <dbReference type="ARBA" id="ARBA00004123"/>
    </source>
</evidence>
<reference evidence="13 14" key="1">
    <citation type="journal article" date="2018" name="MBio">
        <title>Comparative Genomics Reveals the Core Gene Toolbox for the Fungus-Insect Symbiosis.</title>
        <authorList>
            <person name="Wang Y."/>
            <person name="Stata M."/>
            <person name="Wang W."/>
            <person name="Stajich J.E."/>
            <person name="White M.M."/>
            <person name="Moncalvo J.M."/>
        </authorList>
    </citation>
    <scope>NUCLEOTIDE SEQUENCE [LARGE SCALE GENOMIC DNA]</scope>
    <source>
        <strain evidence="13 14">SWE-8-4</strain>
    </source>
</reference>
<dbReference type="InterPro" id="IPR038535">
    <property type="entry name" value="CNOT1_TTP_bind_sf"/>
</dbReference>
<evidence type="ECO:0000256" key="2">
    <source>
        <dbReference type="ARBA" id="ARBA00022491"/>
    </source>
</evidence>
<dbReference type="Pfam" id="PF25097">
    <property type="entry name" value="ARM_Cnot1"/>
    <property type="match status" value="1"/>
</dbReference>
<feature type="domain" description="CCR4-NOT transcription complex subunit 1 HEAT repeat" evidence="11">
    <location>
        <begin position="476"/>
        <end position="600"/>
    </location>
</feature>
<evidence type="ECO:0000256" key="3">
    <source>
        <dbReference type="ARBA" id="ARBA00023015"/>
    </source>
</evidence>
<dbReference type="InterPro" id="IPR024557">
    <property type="entry name" value="CNOT1_dom_4"/>
</dbReference>
<sequence length="2390" mass="269483">MGIYPLRSFKQWPLLPLLPALISYSFSSDLDTQATLTSVSLAKAGVSHLVCSLNSYNFESHLLALKKIILKFDTSVYLYLIRCLYIEYIYNSKLFCSELLNLSLSHLLSSPDLLVRVIFCILASLFSSSKYGRYFDSFSKLKLEKFLEPLEIESSLAKNLFKSLLSLLISSDNRLLAEKALSLLNTLTSSDQEKVHTILHNQQSNTLTNEFKHKLPIAVSNWSQSKYHNSLKMDLLLFFKKLNPQDICSGTQLASLVKDELYSQNLSEYALTTDLVLDLVLNLSFDDDLVQLWNPDFIGKCFSELTPQLNWEVLLQKLKQTKVEAIKEANLFFIIKTWLSAAAVKNAKSNVRFPFGEMCEGWSEQQSRINFIKCTVESEKILSLDLDRGMDVLLQGVDESLHVVHSNSISRMLNSPWNSLNLLLSLTQMLETTYRDQAYSLLEYGNIKEPVLVTLGLIRLKAQHPQQQSIIYKNSTLFLQRKHPESLLFSELLRITDRGMFISVLCSLYRKNSRFLKFTLDALVAVNMLHELLLQPRAEELSMLDFVMELAVLASRRGYISFEVWFIAMLSELGTNLIHPALEVVQAKLQKESSRQRGETVDMKDIWILEEFEIFFTTLSHVAISANNTANLKALYIQYMSLLPKLKTLSETDSSITDESIEKDAERMFLQLYRGDLSLEKILDLLGDLRDSPQKFQRRTYAYAIQYPIDEYKFFSNYPDKELSITAFLVGQLVCRHMYSPSSEDAVIDLIKSAISSESNSKNFQFGVISAQQFFERLESWPAFCISISQIPEVLKSNKDLSDLVIKIITSNVHLNEKPQDNETQNAFIAKYSQNDQKNATDKFTAIDFSNIIDNSFLHSQVEPPESVRDKIQFVMNNLSGTNFETKSKEINEALDIKHLSWISNILIKRAGLEPNYHEIYLKLIDMLDLKIVHKFLLRETLIAIYTLMNAESTVTNSRDRSQLGNLALWLGGMTLSKNKPLIRSYISLKALLIQGYESGRLIVSIPFVCLEIKNIPPSVIIRDHMNHTIDALTHDLGSTHINNVGKSAIDSKANIQTNSIPVITSSDLKIDVGNALVQHAQFTATASLFHTLPGFKKLFYALTEKIIVETIPNHISRAVFISVSATRDTVQRDFCGEPNEDRMHRAAQLMVRGIGGALAVSLCREQLKSKMYLGLRERLLAESFSENAANQLAAGLVGENLDLACAIAEKEAIERASLQIDQIFNESFQSRKRMRERTGQPYYDIATHSALTYPSDCPDSLRIKLATVPPALLRVYDDFTQIPHFPSQINTSNNTSISNQGENLNNLKSDALALSNSSSSILLGQDQLQATENVRFLSATALQQLLSDFSLLMTELGKYVSIAAPGASLSTIPQTNAIRVYAKEILIIISKLGTRENSIVEITQSLIKQLLTTETRIGLELYTLLLLKVCQIFPVLSREVSRWLTYSDNEIRFNVPVTLSLLHEGLVNPSQYDAQLAKLIDSRNFNAIKFSVQLVRKAVIEQSVPALPQDFSATIEALYQIYIKQSEQSDSEKMSKQVKTQIAELIQDFKQYRNSSNEIFDENSKNSPKTNVIDDEDIKKILSIWAQISSGDKINDTEYESAINQTFILMGVTEGIDLISEDFITKATYFFQKTIETAVSSYENGLSKLIEANSQKTIPRLPNPPDFISEDQLGESTMNIAISDDSNILKDLMETQLFNNNSENSIKTETAHVSSKLNAEKPIQSNKQTSDLQNNSDKLSNLINTVNENNFRGEHDNKKIGEKINAIEIIGEPEKANENDKRVQNMVKILSQNKNKDKIENNNGCIIKNENITETESGNSKQATAKTTNTNSNLSDVGAKDTNARTITDQIVDGNNHIAEHDNLAQMYQTVDSVAKIIGLMVRTSSLKISETLKNQEISKKASGNTKYNNVQLQIKASLSGLDSFLTAFVLLLVKDHFGPHFATKQKPYFRLLSMVISEIDNAHTNPCKNFKIDKKIHLEAMKLIANYMLKITPTFVAGFSFAWLSLIMHEKFLPPLLEEYSTWSIVESLLVAQLDSIEPFVEKGVVTDSLCLLYRGTVRVLLVILHDYPNFLAEHAFALFNSVPNTCIQTRNLLLSAFEAGMVLPEPLTPNINIDLLEASAIPPKIGSDYLTLIKQSIFYRDIEQYILTGKPENLHYDISEQLICLKDIETEMDLCALRLDGKSKYDIKLINALVLHLIVNYAGGVLVFDNTVVEPSSIANQTKTNIEKFIKGLLAELSFEGRYILLNSLSNHLRFPSTHTSFVSQLFYSLFEEKNNTIIGIKEIITRVLVERITVNHPFPWGLLVTMHEIICNPKYEFWTQPYTRCLAQIEEILTIVSRNINPSGLKDSKTSISNSSDTQAPLKAETNASISIEGENSSGFAATMVE</sequence>
<feature type="domain" description="CCR4-Not complex component Not1 C-terminal" evidence="7">
    <location>
        <begin position="1973"/>
        <end position="2339"/>
    </location>
</feature>
<feature type="compositionally biased region" description="Polar residues" evidence="6">
    <location>
        <begin position="2354"/>
        <end position="2363"/>
    </location>
</feature>
<feature type="region of interest" description="Disordered" evidence="6">
    <location>
        <begin position="2350"/>
        <end position="2371"/>
    </location>
</feature>
<dbReference type="GO" id="GO:0005634">
    <property type="term" value="C:nucleus"/>
    <property type="evidence" value="ECO:0007669"/>
    <property type="project" value="UniProtKB-SubCell"/>
</dbReference>
<feature type="domain" description="CCR4-NOT transcription complex subunit 1-like NOT1 connector" evidence="12">
    <location>
        <begin position="1374"/>
        <end position="1532"/>
    </location>
</feature>
<evidence type="ECO:0000259" key="8">
    <source>
        <dbReference type="Pfam" id="PF12842"/>
    </source>
</evidence>
<keyword evidence="4" id="KW-0804">Transcription</keyword>
<dbReference type="InterPro" id="IPR032194">
    <property type="entry name" value="CNOT1_HEAT"/>
</dbReference>
<evidence type="ECO:0000256" key="6">
    <source>
        <dbReference type="SAM" id="MobiDB-lite"/>
    </source>
</evidence>
<evidence type="ECO:0000313" key="13">
    <source>
        <dbReference type="EMBL" id="PVU89072.1"/>
    </source>
</evidence>
<proteinExistence type="predicted"/>
<accession>A0A2T9Y9S1</accession>
<dbReference type="InterPro" id="IPR032191">
    <property type="entry name" value="CNOT1_CAF1_bind"/>
</dbReference>
<dbReference type="Pfam" id="PF16418">
    <property type="entry name" value="CNOT1_HEAT"/>
    <property type="match status" value="1"/>
</dbReference>
<keyword evidence="5" id="KW-0539">Nucleus</keyword>
<name>A0A2T9Y9S1_9FUNG</name>
<dbReference type="Gene3D" id="1.25.40.800">
    <property type="match status" value="1"/>
</dbReference>
<comment type="caution">
    <text evidence="13">The sequence shown here is derived from an EMBL/GenBank/DDBJ whole genome shotgun (WGS) entry which is preliminary data.</text>
</comment>
<dbReference type="GO" id="GO:0000288">
    <property type="term" value="P:nuclear-transcribed mRNA catabolic process, deadenylation-dependent decay"/>
    <property type="evidence" value="ECO:0007669"/>
    <property type="project" value="TreeGrafter"/>
</dbReference>
<dbReference type="PANTHER" id="PTHR13162">
    <property type="entry name" value="CCR4-NOT TRANSCRIPTION COMPLEX"/>
    <property type="match status" value="1"/>
</dbReference>
<feature type="domain" description="CCR4-NOT transcription complex subunit 1" evidence="8">
    <location>
        <begin position="1095"/>
        <end position="1236"/>
    </location>
</feature>
<protein>
    <submittedName>
        <fullName evidence="13">Uncharacterized protein</fullName>
    </submittedName>
</protein>
<dbReference type="InterPro" id="IPR007196">
    <property type="entry name" value="CCR4-Not_Not1_C"/>
</dbReference>
<dbReference type="OrthoDB" id="1933107at2759"/>
<dbReference type="InterPro" id="IPR040398">
    <property type="entry name" value="Not1"/>
</dbReference>
<dbReference type="Proteomes" id="UP000245383">
    <property type="component" value="Unassembled WGS sequence"/>
</dbReference>
<dbReference type="STRING" id="133385.A0A2T9Y9S1"/>
<evidence type="ECO:0000256" key="4">
    <source>
        <dbReference type="ARBA" id="ARBA00023163"/>
    </source>
</evidence>
<dbReference type="Pfam" id="PF12842">
    <property type="entry name" value="DUF3819"/>
    <property type="match status" value="1"/>
</dbReference>
<dbReference type="InterPro" id="IPR055454">
    <property type="entry name" value="CNOT1-like_NOT1_connector"/>
</dbReference>
<evidence type="ECO:0000259" key="10">
    <source>
        <dbReference type="Pfam" id="PF16417"/>
    </source>
</evidence>
<dbReference type="PANTHER" id="PTHR13162:SF8">
    <property type="entry name" value="CCR4-NOT TRANSCRIPTION COMPLEX SUBUNIT 1"/>
    <property type="match status" value="1"/>
</dbReference>
<dbReference type="GO" id="GO:0060090">
    <property type="term" value="F:molecular adaptor activity"/>
    <property type="evidence" value="ECO:0007669"/>
    <property type="project" value="TreeGrafter"/>
</dbReference>
<comment type="subcellular location">
    <subcellularLocation>
        <location evidence="1">Nucleus</location>
    </subcellularLocation>
</comment>
<keyword evidence="14" id="KW-1185">Reference proteome</keyword>
<dbReference type="Gene3D" id="1.25.40.840">
    <property type="entry name" value="CCR4-NOT transcription complex subunit 1 TTP binding domain"/>
    <property type="match status" value="1"/>
</dbReference>
<gene>
    <name evidence="13" type="ORF">BB561_005563</name>
</gene>
<evidence type="ECO:0000313" key="14">
    <source>
        <dbReference type="Proteomes" id="UP000245383"/>
    </source>
</evidence>
<evidence type="ECO:0000259" key="12">
    <source>
        <dbReference type="Pfam" id="PF25097"/>
    </source>
</evidence>